<keyword evidence="3 10" id="KW-0132">Cell division</keyword>
<dbReference type="AlphaFoldDB" id="A0A8T0EIL5"/>
<dbReference type="GO" id="GO:0031262">
    <property type="term" value="C:Ndc80 complex"/>
    <property type="evidence" value="ECO:0007669"/>
    <property type="project" value="UniProtKB-UniRule"/>
</dbReference>
<comment type="caution">
    <text evidence="14">The sequence shown here is derived from an EMBL/GenBank/DDBJ whole genome shotgun (WGS) entry which is preliminary data.</text>
</comment>
<dbReference type="EMBL" id="JABXBU010002227">
    <property type="protein sequence ID" value="KAF8773428.1"/>
    <property type="molecule type" value="Genomic_DNA"/>
</dbReference>
<gene>
    <name evidence="14" type="ORF">HNY73_016093</name>
</gene>
<keyword evidence="9 10" id="KW-0137">Centromere</keyword>
<evidence type="ECO:0000256" key="8">
    <source>
        <dbReference type="ARBA" id="ARBA00023306"/>
    </source>
</evidence>
<dbReference type="GO" id="GO:0005634">
    <property type="term" value="C:nucleus"/>
    <property type="evidence" value="ECO:0007669"/>
    <property type="project" value="UniProtKB-SubCell"/>
</dbReference>
<feature type="domain" description="Kinetochore protein Ndc80 CH" evidence="13">
    <location>
        <begin position="79"/>
        <end position="194"/>
    </location>
</feature>
<keyword evidence="15" id="KW-1185">Reference proteome</keyword>
<evidence type="ECO:0000256" key="3">
    <source>
        <dbReference type="ARBA" id="ARBA00022618"/>
    </source>
</evidence>
<proteinExistence type="inferred from homology"/>
<feature type="region of interest" description="Disordered" evidence="12">
    <location>
        <begin position="1"/>
        <end position="61"/>
    </location>
</feature>
<keyword evidence="2 10" id="KW-0158">Chromosome</keyword>
<evidence type="ECO:0000256" key="2">
    <source>
        <dbReference type="ARBA" id="ARBA00022454"/>
    </source>
</evidence>
<keyword evidence="8 10" id="KW-0131">Cell cycle</keyword>
<feature type="coiled-coil region" evidence="11">
    <location>
        <begin position="514"/>
        <end position="572"/>
    </location>
</feature>
<feature type="coiled-coil region" evidence="11">
    <location>
        <begin position="236"/>
        <end position="382"/>
    </location>
</feature>
<evidence type="ECO:0000259" key="13">
    <source>
        <dbReference type="Pfam" id="PF03801"/>
    </source>
</evidence>
<comment type="function">
    <text evidence="10">Acts as a component of the essential kinetochore-associated NDC80 complex, which is required for chromosome segregation and spindle checkpoint activity.</text>
</comment>
<dbReference type="PANTHER" id="PTHR10643">
    <property type="entry name" value="KINETOCHORE PROTEIN NDC80"/>
    <property type="match status" value="1"/>
</dbReference>
<reference evidence="14" key="2">
    <citation type="submission" date="2020-06" db="EMBL/GenBank/DDBJ databases">
        <authorList>
            <person name="Sheffer M."/>
        </authorList>
    </citation>
    <scope>NUCLEOTIDE SEQUENCE</scope>
</reference>
<comment type="subcellular location">
    <subcellularLocation>
        <location evidence="10">Chromosome</location>
        <location evidence="10">Centromere</location>
        <location evidence="10">Kinetochore</location>
    </subcellularLocation>
    <subcellularLocation>
        <location evidence="10">Nucleus</location>
    </subcellularLocation>
</comment>
<dbReference type="Pfam" id="PF03801">
    <property type="entry name" value="Ndc80_HEC"/>
    <property type="match status" value="1"/>
</dbReference>
<dbReference type="PANTHER" id="PTHR10643:SF2">
    <property type="entry name" value="KINETOCHORE PROTEIN NDC80 HOMOLOG"/>
    <property type="match status" value="1"/>
</dbReference>
<dbReference type="InterPro" id="IPR055260">
    <property type="entry name" value="Ndc80_CH"/>
</dbReference>
<reference evidence="14" key="1">
    <citation type="journal article" date="2020" name="bioRxiv">
        <title>Chromosome-level reference genome of the European wasp spider Argiope bruennichi: a resource for studies on range expansion and evolutionary adaptation.</title>
        <authorList>
            <person name="Sheffer M.M."/>
            <person name="Hoppe A."/>
            <person name="Krehenwinkel H."/>
            <person name="Uhl G."/>
            <person name="Kuss A.W."/>
            <person name="Jensen L."/>
            <person name="Jensen C."/>
            <person name="Gillespie R.G."/>
            <person name="Hoff K.J."/>
            <person name="Prost S."/>
        </authorList>
    </citation>
    <scope>NUCLEOTIDE SEQUENCE</scope>
</reference>
<keyword evidence="7 10" id="KW-0539">Nucleus</keyword>
<dbReference type="Gene3D" id="1.10.418.30">
    <property type="entry name" value="Ncd80 complex, Ncd80 subunit"/>
    <property type="match status" value="1"/>
</dbReference>
<comment type="similarity">
    <text evidence="1 10">Belongs to the NDC80/HEC1 family.</text>
</comment>
<evidence type="ECO:0000256" key="1">
    <source>
        <dbReference type="ARBA" id="ARBA00007050"/>
    </source>
</evidence>
<keyword evidence="5 10" id="KW-0995">Kinetochore</keyword>
<feature type="compositionally biased region" description="Polar residues" evidence="12">
    <location>
        <begin position="18"/>
        <end position="31"/>
    </location>
</feature>
<evidence type="ECO:0000256" key="9">
    <source>
        <dbReference type="ARBA" id="ARBA00023328"/>
    </source>
</evidence>
<evidence type="ECO:0000313" key="14">
    <source>
        <dbReference type="EMBL" id="KAF8773428.1"/>
    </source>
</evidence>
<evidence type="ECO:0000256" key="5">
    <source>
        <dbReference type="ARBA" id="ARBA00022838"/>
    </source>
</evidence>
<evidence type="ECO:0000256" key="12">
    <source>
        <dbReference type="SAM" id="MobiDB-lite"/>
    </source>
</evidence>
<evidence type="ECO:0000313" key="15">
    <source>
        <dbReference type="Proteomes" id="UP000807504"/>
    </source>
</evidence>
<feature type="compositionally biased region" description="Basic and acidic residues" evidence="12">
    <location>
        <begin position="1"/>
        <end position="13"/>
    </location>
</feature>
<evidence type="ECO:0000256" key="6">
    <source>
        <dbReference type="ARBA" id="ARBA00023054"/>
    </source>
</evidence>
<evidence type="ECO:0000256" key="10">
    <source>
        <dbReference type="RuleBase" id="RU368072"/>
    </source>
</evidence>
<organism evidence="14 15">
    <name type="scientific">Argiope bruennichi</name>
    <name type="common">Wasp spider</name>
    <name type="synonym">Aranea bruennichi</name>
    <dbReference type="NCBI Taxonomy" id="94029"/>
    <lineage>
        <taxon>Eukaryota</taxon>
        <taxon>Metazoa</taxon>
        <taxon>Ecdysozoa</taxon>
        <taxon>Arthropoda</taxon>
        <taxon>Chelicerata</taxon>
        <taxon>Arachnida</taxon>
        <taxon>Araneae</taxon>
        <taxon>Araneomorphae</taxon>
        <taxon>Entelegynae</taxon>
        <taxon>Araneoidea</taxon>
        <taxon>Araneidae</taxon>
        <taxon>Argiope</taxon>
    </lineage>
</organism>
<dbReference type="Proteomes" id="UP000807504">
    <property type="component" value="Unassembled WGS sequence"/>
</dbReference>
<protein>
    <recommendedName>
        <fullName evidence="10">Kinetochore protein NDC80</fullName>
    </recommendedName>
</protein>
<dbReference type="InterPro" id="IPR005550">
    <property type="entry name" value="Kinetochore_Ndc80"/>
</dbReference>
<keyword evidence="6 11" id="KW-0175">Coiled coil</keyword>
<evidence type="ECO:0000256" key="7">
    <source>
        <dbReference type="ARBA" id="ARBA00023242"/>
    </source>
</evidence>
<evidence type="ECO:0000256" key="11">
    <source>
        <dbReference type="SAM" id="Coils"/>
    </source>
</evidence>
<dbReference type="GO" id="GO:0051301">
    <property type="term" value="P:cell division"/>
    <property type="evidence" value="ECO:0007669"/>
    <property type="project" value="UniProtKB-UniRule"/>
</dbReference>
<sequence>MNPKFESRSESKSRIPQGRNTFGRNSLQNENPLFKSRRSSSADRPRNSGGIPKPRSLSEERKSLLCNPRRSSIGLNDCKILKDPRPLSDKGYQRKKVHELVEFITDHSKYQTNASKLMPPSKKDFETIFQILTNFFEPDFVVKRIEEDAPRILKTLRYPFIPAKSAFVYVARTNWPTLLGVLLYLMDLIKYVNSIEDEMFFQSVVVERPHEYAILLKYIINTYCQRLDDEEKDIERTDPQNNIEELREKNKELNEALMNIQKEMDEIQELKAASAGHDNIMKQYEEYFTKMREHRKKREARIEKLSQELAEKEAKVQELENILAEKQAAYDAQGFDGKKQLCYFETQKKELMEKLQSKRAAAKKLTNDCHDAEIQYARTLDEGASVCDTFNELYFKVSEKAASTFDTLKNINDSVVKNMCSKFAFEFPDCKMQLTKKSILHHGDARKSALNEIKKKFDSATLILNSVASKENEKLQEILMKKSDLSVKIKVASSQETKKEHDLNAEEKQVLSEVKTFEAQCEDLLKKLEEVRKETNEIEKENIGLKEEYEELVTLRKKKQRMLDEYLEKQKQMVVRHAAHIEALKLKVEDAGNEIYDVISKALEGNEE</sequence>
<dbReference type="GO" id="GO:0051315">
    <property type="term" value="P:attachment of mitotic spindle microtubules to kinetochore"/>
    <property type="evidence" value="ECO:0007669"/>
    <property type="project" value="UniProtKB-UniRule"/>
</dbReference>
<keyword evidence="4 10" id="KW-0498">Mitosis</keyword>
<dbReference type="InterPro" id="IPR038273">
    <property type="entry name" value="Ndc80_sf"/>
</dbReference>
<comment type="subunit">
    <text evidence="10">Component of the NDC80 complex.</text>
</comment>
<accession>A0A8T0EIL5</accession>
<evidence type="ECO:0000256" key="4">
    <source>
        <dbReference type="ARBA" id="ARBA00022776"/>
    </source>
</evidence>
<name>A0A8T0EIL5_ARGBR</name>